<name>R7ZNA5_9BACT</name>
<gene>
    <name evidence="1" type="ORF">ADIS_3965</name>
</gene>
<organism evidence="1 2">
    <name type="scientific">Lunatimonas lonarensis</name>
    <dbReference type="NCBI Taxonomy" id="1232681"/>
    <lineage>
        <taxon>Bacteria</taxon>
        <taxon>Pseudomonadati</taxon>
        <taxon>Bacteroidota</taxon>
        <taxon>Cytophagia</taxon>
        <taxon>Cytophagales</taxon>
        <taxon>Cyclobacteriaceae</taxon>
    </lineage>
</organism>
<reference evidence="1 2" key="1">
    <citation type="submission" date="2013-02" db="EMBL/GenBank/DDBJ databases">
        <title>A novel strain isolated from Lonar lake, Maharashtra, India.</title>
        <authorList>
            <person name="Singh A."/>
        </authorList>
    </citation>
    <scope>NUCLEOTIDE SEQUENCE [LARGE SCALE GENOMIC DNA]</scope>
    <source>
        <strain evidence="1 2">AK24</strain>
    </source>
</reference>
<sequence length="398" mass="45160">MSSCMKKLGFVYFLVAYCTVACTSSEENREVGPATKLTLELVDSLVVDELNTLVIDDYSPETGYFLLRALRSRKPYLVDEKGTILQVFDVLDDGPNGLGANGAFGYRLLGRDRWVAEVVFNGYHVYDLAGKKLTHLPSLQKGMFGMSVYHYQTNFHPYVKGGKAYLVGKESNLVNPVELNPKEIGAAYYDSANILFRYSLADSTHQLLETYPKGWTPRIEGSFVGSGVIMAFHPGKQEMAVLPVKGNQLFVYDFSGEEPILRDTVELFHKDRPLQVPVVKFSEEDQFSDYPSFFDLRYAGDDLVAVFSTKIPTDVMRQLRAGSEQYYNTPEYKEAMALYSKMRWIWVSGGKQIGVLDEFPRPGHLDFADVNGHVYLNDNADPEVERSYNVFYKFRLKR</sequence>
<dbReference type="RefSeq" id="WP_010856092.1">
    <property type="nucleotide sequence ID" value="NZ_AQHR01000104.1"/>
</dbReference>
<keyword evidence="2" id="KW-1185">Reference proteome</keyword>
<dbReference type="Proteomes" id="UP000013909">
    <property type="component" value="Unassembled WGS sequence"/>
</dbReference>
<proteinExistence type="predicted"/>
<accession>R7ZNA5</accession>
<evidence type="ECO:0000313" key="1">
    <source>
        <dbReference type="EMBL" id="EON75562.1"/>
    </source>
</evidence>
<dbReference type="EMBL" id="AQHR01000104">
    <property type="protein sequence ID" value="EON75562.1"/>
    <property type="molecule type" value="Genomic_DNA"/>
</dbReference>
<comment type="caution">
    <text evidence="1">The sequence shown here is derived from an EMBL/GenBank/DDBJ whole genome shotgun (WGS) entry which is preliminary data.</text>
</comment>
<evidence type="ECO:0000313" key="2">
    <source>
        <dbReference type="Proteomes" id="UP000013909"/>
    </source>
</evidence>
<protein>
    <submittedName>
        <fullName evidence="1">Uncharacterized protein</fullName>
    </submittedName>
</protein>
<dbReference type="STRING" id="1232681.ADIS_3965"/>
<dbReference type="AlphaFoldDB" id="R7ZNA5"/>
<dbReference type="OrthoDB" id="978727at2"/>